<evidence type="ECO:0000256" key="1">
    <source>
        <dbReference type="ARBA" id="ARBA00004173"/>
    </source>
</evidence>
<dbReference type="GeneID" id="66115741"/>
<comment type="caution">
    <text evidence="7">The sequence shown here is derived from an EMBL/GenBank/DDBJ whole genome shotgun (WGS) entry which is preliminary data.</text>
</comment>
<evidence type="ECO:0000256" key="3">
    <source>
        <dbReference type="ARBA" id="ARBA00018341"/>
    </source>
</evidence>
<proteinExistence type="inferred from homology"/>
<sequence>MKILHTYRGLLRSVRRLPLDVITLERAKSELKNRFKDSHGPQSSLVTKWQATFDAILLRHDYSRINDVFDDLFKKRTRNSMSKWLYQLRETDYLKLKPYWPQVELIQEIIDNESNVVTKYDQKLARQRTNDICVYDFLKLDKQRNNSVEMYDLSPIKRQLEVPTDSYKCIVERAKELFDFLMKNHSRLDISNKVANFEMIYEPTTTGLPWSADYRDLRLRKHISNIKLLFESNLPMKQDDLAQLSSIMLDPNFTINPIFYKVMIREREKALETPPNPLVSKHLQLKQLLVQ</sequence>
<dbReference type="Pfam" id="PF17053">
    <property type="entry name" value="GEP5"/>
    <property type="match status" value="1"/>
</dbReference>
<dbReference type="Proteomes" id="UP000790833">
    <property type="component" value="Unassembled WGS sequence"/>
</dbReference>
<evidence type="ECO:0000256" key="6">
    <source>
        <dbReference type="RuleBase" id="RU363007"/>
    </source>
</evidence>
<organism evidence="7 8">
    <name type="scientific">Scheffersomyces spartinae</name>
    <dbReference type="NCBI Taxonomy" id="45513"/>
    <lineage>
        <taxon>Eukaryota</taxon>
        <taxon>Fungi</taxon>
        <taxon>Dikarya</taxon>
        <taxon>Ascomycota</taxon>
        <taxon>Saccharomycotina</taxon>
        <taxon>Pichiomycetes</taxon>
        <taxon>Debaryomycetaceae</taxon>
        <taxon>Scheffersomyces</taxon>
    </lineage>
</organism>
<comment type="similarity">
    <text evidence="2 6">Belongs to the GEP5 family.</text>
</comment>
<dbReference type="RefSeq" id="XP_043051525.1">
    <property type="nucleotide sequence ID" value="XM_043193137.1"/>
</dbReference>
<dbReference type="AlphaFoldDB" id="A0A9P7VDT5"/>
<keyword evidence="8" id="KW-1185">Reference proteome</keyword>
<evidence type="ECO:0000256" key="2">
    <source>
        <dbReference type="ARBA" id="ARBA00008036"/>
    </source>
</evidence>
<comment type="subcellular location">
    <subcellularLocation>
        <location evidence="1 6">Mitochondrion</location>
    </subcellularLocation>
</comment>
<evidence type="ECO:0000256" key="5">
    <source>
        <dbReference type="ARBA" id="ARBA00025061"/>
    </source>
</evidence>
<protein>
    <recommendedName>
        <fullName evidence="3 6">Genetic interactor of prohibitin 5, mitochondrial</fullName>
    </recommendedName>
</protein>
<evidence type="ECO:0000313" key="8">
    <source>
        <dbReference type="Proteomes" id="UP000790833"/>
    </source>
</evidence>
<reference evidence="7" key="1">
    <citation type="submission" date="2021-03" db="EMBL/GenBank/DDBJ databases">
        <authorList>
            <person name="Palmer J.M."/>
        </authorList>
    </citation>
    <scope>NUCLEOTIDE SEQUENCE</scope>
    <source>
        <strain evidence="7">ARV_011</strain>
    </source>
</reference>
<dbReference type="GO" id="GO:0005739">
    <property type="term" value="C:mitochondrion"/>
    <property type="evidence" value="ECO:0007669"/>
    <property type="project" value="UniProtKB-SubCell"/>
</dbReference>
<dbReference type="EMBL" id="JAHMUF010000002">
    <property type="protein sequence ID" value="KAG7195980.1"/>
    <property type="molecule type" value="Genomic_DNA"/>
</dbReference>
<evidence type="ECO:0000256" key="4">
    <source>
        <dbReference type="ARBA" id="ARBA00023128"/>
    </source>
</evidence>
<gene>
    <name evidence="7" type="ORF">KQ657_002367</name>
</gene>
<dbReference type="OrthoDB" id="4018833at2759"/>
<name>A0A9P7VDT5_9ASCO</name>
<evidence type="ECO:0000313" key="7">
    <source>
        <dbReference type="EMBL" id="KAG7195980.1"/>
    </source>
</evidence>
<dbReference type="InterPro" id="IPR031455">
    <property type="entry name" value="Gep5"/>
</dbReference>
<keyword evidence="4 6" id="KW-0496">Mitochondrion</keyword>
<comment type="function">
    <text evidence="5 6">Essential for respiratory growth and required for maintenance of mtDNA. Required for cell survival in the absence of prohibitins.</text>
</comment>
<accession>A0A9P7VDT5</accession>